<keyword evidence="5" id="KW-1185">Reference proteome</keyword>
<dbReference type="Pfam" id="PF13340">
    <property type="entry name" value="DUF4096"/>
    <property type="match status" value="1"/>
</dbReference>
<proteinExistence type="predicted"/>
<feature type="compositionally biased region" description="Polar residues" evidence="1">
    <location>
        <begin position="118"/>
        <end position="127"/>
    </location>
</feature>
<evidence type="ECO:0000259" key="2">
    <source>
        <dbReference type="Pfam" id="PF01609"/>
    </source>
</evidence>
<dbReference type="GO" id="GO:0006313">
    <property type="term" value="P:DNA transposition"/>
    <property type="evidence" value="ECO:0007669"/>
    <property type="project" value="InterPro"/>
</dbReference>
<comment type="caution">
    <text evidence="4">The sequence shown here is derived from an EMBL/GenBank/DDBJ whole genome shotgun (WGS) entry which is preliminary data.</text>
</comment>
<dbReference type="GO" id="GO:0004803">
    <property type="term" value="F:transposase activity"/>
    <property type="evidence" value="ECO:0007669"/>
    <property type="project" value="InterPro"/>
</dbReference>
<dbReference type="AlphaFoldDB" id="A0A4R5VHM8"/>
<dbReference type="EMBL" id="SMUV01000026">
    <property type="protein sequence ID" value="TDK53367.1"/>
    <property type="molecule type" value="Genomic_DNA"/>
</dbReference>
<dbReference type="NCBIfam" id="NF033580">
    <property type="entry name" value="transpos_IS5_3"/>
    <property type="match status" value="1"/>
</dbReference>
<dbReference type="PANTHER" id="PTHR30007">
    <property type="entry name" value="PHP DOMAIN PROTEIN"/>
    <property type="match status" value="1"/>
</dbReference>
<dbReference type="Proteomes" id="UP000295301">
    <property type="component" value="Unassembled WGS sequence"/>
</dbReference>
<evidence type="ECO:0000259" key="3">
    <source>
        <dbReference type="Pfam" id="PF13340"/>
    </source>
</evidence>
<dbReference type="GO" id="GO:0003677">
    <property type="term" value="F:DNA binding"/>
    <property type="evidence" value="ECO:0007669"/>
    <property type="project" value="InterPro"/>
</dbReference>
<feature type="domain" description="Insertion element IS402-like" evidence="3">
    <location>
        <begin position="22"/>
        <end position="94"/>
    </location>
</feature>
<protein>
    <submittedName>
        <fullName evidence="4">IS5 family transposase</fullName>
    </submittedName>
</protein>
<sequence>MAWTETTRRQYERQTSRYASDVTDREWGFIAGFMPAPRRLGRPRKTDLREVVNALLYIASTGCQWRMLPKDFPPCSTVQRYFYEWRAMDLWSRINHHLVMEARELEGKDASPTAGAIDSQSVKTTESGGIRGFDAGKKIKGRKRHIVVDTLGLMVGLMVHSADIQDRDGAPDLLKSIRNRWPWLLHVFADGGYAGEKLKKRLQKIGKWTIEIIKRSDQAKGFEILPRRWVVERTFAWLGRCRRLAKDFEKSIASAEAWISIAHIRLLTRRLARYGYR</sequence>
<dbReference type="RefSeq" id="WP_127601122.1">
    <property type="nucleotide sequence ID" value="NZ_SMUV01000026.1"/>
</dbReference>
<name>A0A4R5VHM8_9RHOB</name>
<dbReference type="OrthoDB" id="32553at2"/>
<dbReference type="PANTHER" id="PTHR30007:SF0">
    <property type="entry name" value="TRANSPOSASE"/>
    <property type="match status" value="1"/>
</dbReference>
<evidence type="ECO:0000313" key="4">
    <source>
        <dbReference type="EMBL" id="TDK53367.1"/>
    </source>
</evidence>
<evidence type="ECO:0000256" key="1">
    <source>
        <dbReference type="SAM" id="MobiDB-lite"/>
    </source>
</evidence>
<feature type="region of interest" description="Disordered" evidence="1">
    <location>
        <begin position="110"/>
        <end position="129"/>
    </location>
</feature>
<organism evidence="4 5">
    <name type="scientific">Antarcticimicrobium luteum</name>
    <dbReference type="NCBI Taxonomy" id="2547397"/>
    <lineage>
        <taxon>Bacteria</taxon>
        <taxon>Pseudomonadati</taxon>
        <taxon>Pseudomonadota</taxon>
        <taxon>Alphaproteobacteria</taxon>
        <taxon>Rhodobacterales</taxon>
        <taxon>Paracoccaceae</taxon>
        <taxon>Antarcticimicrobium</taxon>
    </lineage>
</organism>
<dbReference type="InterPro" id="IPR025161">
    <property type="entry name" value="IS402-like_dom"/>
</dbReference>
<dbReference type="InterPro" id="IPR002559">
    <property type="entry name" value="Transposase_11"/>
</dbReference>
<accession>A0A4R5VHM8</accession>
<evidence type="ECO:0000313" key="5">
    <source>
        <dbReference type="Proteomes" id="UP000295301"/>
    </source>
</evidence>
<gene>
    <name evidence="4" type="ORF">E1832_00530</name>
</gene>
<feature type="domain" description="Transposase IS4-like" evidence="2">
    <location>
        <begin position="112"/>
        <end position="267"/>
    </location>
</feature>
<dbReference type="Pfam" id="PF01609">
    <property type="entry name" value="DDE_Tnp_1"/>
    <property type="match status" value="1"/>
</dbReference>
<reference evidence="4 5" key="1">
    <citation type="submission" date="2019-03" db="EMBL/GenBank/DDBJ databases">
        <title>Ruegeria lutea sp. nov., a novel strain, isolated from marine sediment, the Masan Bay, South Korea.</title>
        <authorList>
            <person name="Kim J."/>
            <person name="Kim D.-Y."/>
            <person name="Lee S.-S."/>
        </authorList>
    </citation>
    <scope>NUCLEOTIDE SEQUENCE [LARGE SCALE GENOMIC DNA]</scope>
    <source>
        <strain evidence="4 5">318-1</strain>
    </source>
</reference>